<dbReference type="InterPro" id="IPR001851">
    <property type="entry name" value="ABC_transp_permease"/>
</dbReference>
<evidence type="ECO:0000256" key="5">
    <source>
        <dbReference type="ARBA" id="ARBA00022741"/>
    </source>
</evidence>
<evidence type="ECO:0000256" key="8">
    <source>
        <dbReference type="ARBA" id="ARBA00023136"/>
    </source>
</evidence>
<dbReference type="InterPro" id="IPR027417">
    <property type="entry name" value="P-loop_NTPase"/>
</dbReference>
<evidence type="ECO:0000313" key="11">
    <source>
        <dbReference type="EMBL" id="GAA4803648.1"/>
    </source>
</evidence>
<comment type="caution">
    <text evidence="11">The sequence shown here is derived from an EMBL/GenBank/DDBJ whole genome shotgun (WGS) entry which is preliminary data.</text>
</comment>
<dbReference type="InterPro" id="IPR043428">
    <property type="entry name" value="LivM-like"/>
</dbReference>
<protein>
    <submittedName>
        <fullName evidence="11">Branched-chain amino acid ABC transporter ATP-binding protein/permease</fullName>
    </submittedName>
</protein>
<dbReference type="EMBL" id="BAABKQ010000001">
    <property type="protein sequence ID" value="GAA4803648.1"/>
    <property type="molecule type" value="Genomic_DNA"/>
</dbReference>
<dbReference type="SMART" id="SM00382">
    <property type="entry name" value="AAA"/>
    <property type="match status" value="1"/>
</dbReference>
<keyword evidence="5" id="KW-0547">Nucleotide-binding</keyword>
<gene>
    <name evidence="11" type="ORF">GCM10023353_02460</name>
</gene>
<evidence type="ECO:0000256" key="4">
    <source>
        <dbReference type="ARBA" id="ARBA00022692"/>
    </source>
</evidence>
<feature type="domain" description="ABC transporter" evidence="10">
    <location>
        <begin position="343"/>
        <end position="590"/>
    </location>
</feature>
<feature type="transmembrane region" description="Helical" evidence="9">
    <location>
        <begin position="245"/>
        <end position="273"/>
    </location>
</feature>
<reference evidence="12" key="1">
    <citation type="journal article" date="2019" name="Int. J. Syst. Evol. Microbiol.">
        <title>The Global Catalogue of Microorganisms (GCM) 10K type strain sequencing project: providing services to taxonomists for standard genome sequencing and annotation.</title>
        <authorList>
            <consortium name="The Broad Institute Genomics Platform"/>
            <consortium name="The Broad Institute Genome Sequencing Center for Infectious Disease"/>
            <person name="Wu L."/>
            <person name="Ma J."/>
        </authorList>
    </citation>
    <scope>NUCLEOTIDE SEQUENCE [LARGE SCALE GENOMIC DNA]</scope>
    <source>
        <strain evidence="12">JCM 18542</strain>
    </source>
</reference>
<accession>A0ABP9C2G4</accession>
<dbReference type="SUPFAM" id="SSF52540">
    <property type="entry name" value="P-loop containing nucleoside triphosphate hydrolases"/>
    <property type="match status" value="1"/>
</dbReference>
<name>A0ABP9C2G4_9ACTN</name>
<evidence type="ECO:0000256" key="7">
    <source>
        <dbReference type="ARBA" id="ARBA00022989"/>
    </source>
</evidence>
<keyword evidence="3" id="KW-1003">Cell membrane</keyword>
<feature type="transmembrane region" description="Helical" evidence="9">
    <location>
        <begin position="42"/>
        <end position="69"/>
    </location>
</feature>
<organism evidence="11 12">
    <name type="scientific">Tomitella cavernea</name>
    <dbReference type="NCBI Taxonomy" id="1387982"/>
    <lineage>
        <taxon>Bacteria</taxon>
        <taxon>Bacillati</taxon>
        <taxon>Actinomycetota</taxon>
        <taxon>Actinomycetes</taxon>
        <taxon>Mycobacteriales</taxon>
        <taxon>Tomitella</taxon>
    </lineage>
</organism>
<keyword evidence="7 9" id="KW-1133">Transmembrane helix</keyword>
<evidence type="ECO:0000256" key="3">
    <source>
        <dbReference type="ARBA" id="ARBA00022475"/>
    </source>
</evidence>
<proteinExistence type="predicted"/>
<evidence type="ECO:0000256" key="9">
    <source>
        <dbReference type="SAM" id="Phobius"/>
    </source>
</evidence>
<feature type="transmembrane region" description="Helical" evidence="9">
    <location>
        <begin position="214"/>
        <end position="233"/>
    </location>
</feature>
<keyword evidence="6 11" id="KW-0067">ATP-binding</keyword>
<sequence>MTVKSNRVGPIPLWVLPLALGIIVMFLPWLGVGYSTVRQVQLALLLSLLVSGLNLSLGFAGELALGQAAMYAGGAYTAGLLSRAGCTDIVLQILAGGSVALLIGVITGIPGLRLGRWSLAMTSFFLVLLVPDILAIFSDETGGRSGLRGIQPATLFGQPLSQENFYVVMTVVTIVWFVVMRNIVVSRHANALRVLKQSPVLSSSLGISVFRMKLLAYSLGAIPAGLAGAMFAGMDLYVSPETFSFALATTILAASVIGGSASVYGAVIGAFLMQYVTNASSGHQSYSLLITGAFLILGGVFLTGGLTGLARTLWRRFAARRSAEPVPTGPIYDDVPSVDGQLLSVEGISKAFGGNRALDGVTFTAAPGRVTALIGPNGSGKTTLLNMICGFYRADAGRITLGSSRLDGLSPHNVARAGVARTFQTPNIPADTTVLETVIAGRYAGHRATVAETILRLPRYNRVRRADITEALRVLDMVGLRYLEDAEATALPLGQRRLLEVARCVIDNPGVLLLDEVASGLDEDEVERLAELIRMVRKAGGTVVLVEHNFDLVLSLADGIVALAQGQVMADGTPEEIKTDTRVLSEYLGVEVDDGAESGGVALLERAFDEAPEGGAPTAVEGREGQ</sequence>
<keyword evidence="4 9" id="KW-0812">Transmembrane</keyword>
<dbReference type="CDD" id="cd06581">
    <property type="entry name" value="TM_PBP1_LivM_like"/>
    <property type="match status" value="1"/>
</dbReference>
<feature type="transmembrane region" description="Helical" evidence="9">
    <location>
        <begin position="12"/>
        <end position="30"/>
    </location>
</feature>
<evidence type="ECO:0000256" key="1">
    <source>
        <dbReference type="ARBA" id="ARBA00004651"/>
    </source>
</evidence>
<evidence type="ECO:0000259" key="10">
    <source>
        <dbReference type="PROSITE" id="PS50893"/>
    </source>
</evidence>
<keyword evidence="12" id="KW-1185">Reference proteome</keyword>
<dbReference type="Pfam" id="PF00005">
    <property type="entry name" value="ABC_tran"/>
    <property type="match status" value="1"/>
</dbReference>
<dbReference type="GO" id="GO:0005524">
    <property type="term" value="F:ATP binding"/>
    <property type="evidence" value="ECO:0007669"/>
    <property type="project" value="UniProtKB-KW"/>
</dbReference>
<feature type="transmembrane region" description="Helical" evidence="9">
    <location>
        <begin position="285"/>
        <end position="310"/>
    </location>
</feature>
<dbReference type="PROSITE" id="PS50893">
    <property type="entry name" value="ABC_TRANSPORTER_2"/>
    <property type="match status" value="1"/>
</dbReference>
<dbReference type="Gene3D" id="3.40.50.300">
    <property type="entry name" value="P-loop containing nucleotide triphosphate hydrolases"/>
    <property type="match status" value="1"/>
</dbReference>
<comment type="subcellular location">
    <subcellularLocation>
        <location evidence="1">Cell membrane</location>
        <topology evidence="1">Multi-pass membrane protein</topology>
    </subcellularLocation>
</comment>
<keyword evidence="8 9" id="KW-0472">Membrane</keyword>
<dbReference type="InterPro" id="IPR003439">
    <property type="entry name" value="ABC_transporter-like_ATP-bd"/>
</dbReference>
<dbReference type="Pfam" id="PF02653">
    <property type="entry name" value="BPD_transp_2"/>
    <property type="match status" value="1"/>
</dbReference>
<feature type="transmembrane region" description="Helical" evidence="9">
    <location>
        <begin position="165"/>
        <end position="184"/>
    </location>
</feature>
<dbReference type="RefSeq" id="WP_200173224.1">
    <property type="nucleotide sequence ID" value="NZ_BAABKQ010000001.1"/>
</dbReference>
<dbReference type="CDD" id="cd03219">
    <property type="entry name" value="ABC_Mj1267_LivG_branched"/>
    <property type="match status" value="1"/>
</dbReference>
<feature type="transmembrane region" description="Helical" evidence="9">
    <location>
        <begin position="119"/>
        <end position="137"/>
    </location>
</feature>
<dbReference type="PANTHER" id="PTHR45772">
    <property type="entry name" value="CONSERVED COMPONENT OF ABC TRANSPORTER FOR NATURAL AMINO ACIDS-RELATED"/>
    <property type="match status" value="1"/>
</dbReference>
<dbReference type="InterPro" id="IPR051120">
    <property type="entry name" value="ABC_AA/LPS_Transport"/>
</dbReference>
<evidence type="ECO:0000256" key="6">
    <source>
        <dbReference type="ARBA" id="ARBA00022840"/>
    </source>
</evidence>
<evidence type="ECO:0000256" key="2">
    <source>
        <dbReference type="ARBA" id="ARBA00022448"/>
    </source>
</evidence>
<dbReference type="InterPro" id="IPR003593">
    <property type="entry name" value="AAA+_ATPase"/>
</dbReference>
<evidence type="ECO:0000313" key="12">
    <source>
        <dbReference type="Proteomes" id="UP001500839"/>
    </source>
</evidence>
<keyword evidence="2" id="KW-0813">Transport</keyword>
<feature type="transmembrane region" description="Helical" evidence="9">
    <location>
        <begin position="89"/>
        <end position="112"/>
    </location>
</feature>
<dbReference type="Proteomes" id="UP001500839">
    <property type="component" value="Unassembled WGS sequence"/>
</dbReference>